<accession>A0A067SK26</accession>
<evidence type="ECO:0000313" key="2">
    <source>
        <dbReference type="EMBL" id="KDR68059.1"/>
    </source>
</evidence>
<dbReference type="OrthoDB" id="2929525at2759"/>
<organism evidence="2 3">
    <name type="scientific">Galerina marginata (strain CBS 339.88)</name>
    <dbReference type="NCBI Taxonomy" id="685588"/>
    <lineage>
        <taxon>Eukaryota</taxon>
        <taxon>Fungi</taxon>
        <taxon>Dikarya</taxon>
        <taxon>Basidiomycota</taxon>
        <taxon>Agaricomycotina</taxon>
        <taxon>Agaricomycetes</taxon>
        <taxon>Agaricomycetidae</taxon>
        <taxon>Agaricales</taxon>
        <taxon>Agaricineae</taxon>
        <taxon>Strophariaceae</taxon>
        <taxon>Galerina</taxon>
    </lineage>
</organism>
<keyword evidence="1" id="KW-1133">Transmembrane helix</keyword>
<keyword evidence="1" id="KW-0472">Membrane</keyword>
<dbReference type="STRING" id="685588.A0A067SK26"/>
<feature type="transmembrane region" description="Helical" evidence="1">
    <location>
        <begin position="142"/>
        <end position="163"/>
    </location>
</feature>
<reference evidence="3" key="1">
    <citation type="journal article" date="2014" name="Proc. Natl. Acad. Sci. U.S.A.">
        <title>Extensive sampling of basidiomycete genomes demonstrates inadequacy of the white-rot/brown-rot paradigm for wood decay fungi.</title>
        <authorList>
            <person name="Riley R."/>
            <person name="Salamov A.A."/>
            <person name="Brown D.W."/>
            <person name="Nagy L.G."/>
            <person name="Floudas D."/>
            <person name="Held B.W."/>
            <person name="Levasseur A."/>
            <person name="Lombard V."/>
            <person name="Morin E."/>
            <person name="Otillar R."/>
            <person name="Lindquist E.A."/>
            <person name="Sun H."/>
            <person name="LaButti K.M."/>
            <person name="Schmutz J."/>
            <person name="Jabbour D."/>
            <person name="Luo H."/>
            <person name="Baker S.E."/>
            <person name="Pisabarro A.G."/>
            <person name="Walton J.D."/>
            <person name="Blanchette R.A."/>
            <person name="Henrissat B."/>
            <person name="Martin F."/>
            <person name="Cullen D."/>
            <person name="Hibbett D.S."/>
            <person name="Grigoriev I.V."/>
        </authorList>
    </citation>
    <scope>NUCLEOTIDE SEQUENCE [LARGE SCALE GENOMIC DNA]</scope>
    <source>
        <strain evidence="3">CBS 339.88</strain>
    </source>
</reference>
<sequence length="218" mass="24429">MVSLIQSGEFVLATDKNLGAVEITTFISLILLGISLSQSYTFFRRCEESKDRFSLKFLVSLLLLVNLFFREDHKPIMGIRLLDLFHSFTASHTIYYETVTRWNRGEANSYPLSINVLTENLITFIVQCYFSRRIYILSGKLPLTIACMTLSTLRFIGGISLSVESLLDVPRTPNGGFVFTFSWLITAALAVGAAADVLIAAILVYYLRKMASPSNLKS</sequence>
<name>A0A067SK26_GALM3</name>
<feature type="transmembrane region" description="Helical" evidence="1">
    <location>
        <begin position="183"/>
        <end position="207"/>
    </location>
</feature>
<evidence type="ECO:0000313" key="3">
    <source>
        <dbReference type="Proteomes" id="UP000027222"/>
    </source>
</evidence>
<gene>
    <name evidence="2" type="ORF">GALMADRAFT_146554</name>
</gene>
<dbReference type="HOGENOM" id="CLU_1266965_0_0_1"/>
<feature type="transmembrane region" description="Helical" evidence="1">
    <location>
        <begin position="20"/>
        <end position="41"/>
    </location>
</feature>
<keyword evidence="3" id="KW-1185">Reference proteome</keyword>
<protein>
    <submittedName>
        <fullName evidence="2">Uncharacterized protein</fullName>
    </submittedName>
</protein>
<proteinExistence type="predicted"/>
<dbReference type="PANTHER" id="PTHR40465">
    <property type="entry name" value="CHROMOSOME 1, WHOLE GENOME SHOTGUN SEQUENCE"/>
    <property type="match status" value="1"/>
</dbReference>
<keyword evidence="1" id="KW-0812">Transmembrane</keyword>
<evidence type="ECO:0000256" key="1">
    <source>
        <dbReference type="SAM" id="Phobius"/>
    </source>
</evidence>
<dbReference type="EMBL" id="KL142410">
    <property type="protein sequence ID" value="KDR68059.1"/>
    <property type="molecule type" value="Genomic_DNA"/>
</dbReference>
<dbReference type="PANTHER" id="PTHR40465:SF1">
    <property type="entry name" value="DUF6534 DOMAIN-CONTAINING PROTEIN"/>
    <property type="match status" value="1"/>
</dbReference>
<dbReference type="Proteomes" id="UP000027222">
    <property type="component" value="Unassembled WGS sequence"/>
</dbReference>
<dbReference type="AlphaFoldDB" id="A0A067SK26"/>